<dbReference type="AlphaFoldDB" id="A0A397PMX0"/>
<dbReference type="GO" id="GO:2000143">
    <property type="term" value="P:negative regulation of DNA-templated transcription initiation"/>
    <property type="evidence" value="ECO:0007669"/>
    <property type="project" value="TreeGrafter"/>
</dbReference>
<dbReference type="SUPFAM" id="SSF89447">
    <property type="entry name" value="AbrB/MazE/MraZ-like"/>
    <property type="match status" value="1"/>
</dbReference>
<evidence type="ECO:0000313" key="1">
    <source>
        <dbReference type="EMBL" id="RIA47071.1"/>
    </source>
</evidence>
<dbReference type="CDD" id="cd16320">
    <property type="entry name" value="MraZ_N"/>
    <property type="match status" value="1"/>
</dbReference>
<dbReference type="Gene3D" id="3.40.1550.20">
    <property type="entry name" value="Transcriptional regulator MraZ domain"/>
    <property type="match status" value="1"/>
</dbReference>
<evidence type="ECO:0000313" key="2">
    <source>
        <dbReference type="Proteomes" id="UP000266568"/>
    </source>
</evidence>
<dbReference type="CDD" id="cd16321">
    <property type="entry name" value="MraZ_C"/>
    <property type="match status" value="1"/>
</dbReference>
<proteinExistence type="predicted"/>
<dbReference type="OrthoDB" id="9807753at2"/>
<comment type="caution">
    <text evidence="1">The sequence shown here is derived from an EMBL/GenBank/DDBJ whole genome shotgun (WGS) entry which is preliminary data.</text>
</comment>
<keyword evidence="1" id="KW-0238">DNA-binding</keyword>
<sequence length="175" mass="19343">MSLVEVGVLDRGNYQGYGLAQVDDKGRVAIPAALRATIEVNTPADANGKDVRRVIISTHPKETCLIGYDLSYVTELKERLTARELAHTDADGEVDYNIKRRGSGAAEAVPFDGSGRFILPPFPRFEAGIVNFAFFWGVMDFFEIWNPKTLIECPTATDVQKRAARFFMAEKGIAL</sequence>
<dbReference type="RefSeq" id="WP_119035086.1">
    <property type="nucleotide sequence ID" value="NZ_QXDC01000002.1"/>
</dbReference>
<dbReference type="InterPro" id="IPR003444">
    <property type="entry name" value="MraZ"/>
</dbReference>
<dbReference type="GO" id="GO:0000976">
    <property type="term" value="F:transcription cis-regulatory region binding"/>
    <property type="evidence" value="ECO:0007669"/>
    <property type="project" value="TreeGrafter"/>
</dbReference>
<keyword evidence="2" id="KW-1185">Reference proteome</keyword>
<dbReference type="InterPro" id="IPR035642">
    <property type="entry name" value="MraZ_N"/>
</dbReference>
<dbReference type="InterPro" id="IPR038619">
    <property type="entry name" value="MraZ_sf"/>
</dbReference>
<dbReference type="Proteomes" id="UP000266568">
    <property type="component" value="Unassembled WGS sequence"/>
</dbReference>
<protein>
    <submittedName>
        <fullName evidence="1">DNA-binding transcriptional regulator/RsmH inhibitor MraZ</fullName>
    </submittedName>
</protein>
<dbReference type="EMBL" id="QXDC01000002">
    <property type="protein sequence ID" value="RIA47071.1"/>
    <property type="molecule type" value="Genomic_DNA"/>
</dbReference>
<name>A0A397PMX0_9SPHN</name>
<dbReference type="InterPro" id="IPR035644">
    <property type="entry name" value="MraZ_C"/>
</dbReference>
<gene>
    <name evidence="1" type="ORF">DFR49_1636</name>
</gene>
<reference evidence="1 2" key="1">
    <citation type="submission" date="2018-08" db="EMBL/GenBank/DDBJ databases">
        <title>Genomic Encyclopedia of Type Strains, Phase IV (KMG-IV): sequencing the most valuable type-strain genomes for metagenomic binning, comparative biology and taxonomic classification.</title>
        <authorList>
            <person name="Goeker M."/>
        </authorList>
    </citation>
    <scope>NUCLEOTIDE SEQUENCE [LARGE SCALE GENOMIC DNA]</scope>
    <source>
        <strain evidence="1 2">DSM 25527</strain>
    </source>
</reference>
<dbReference type="PANTHER" id="PTHR34701">
    <property type="entry name" value="TRANSCRIPTIONAL REGULATOR MRAZ"/>
    <property type="match status" value="1"/>
</dbReference>
<dbReference type="InterPro" id="IPR037914">
    <property type="entry name" value="SpoVT-AbrB_sf"/>
</dbReference>
<accession>A0A397PMX0</accession>
<dbReference type="PANTHER" id="PTHR34701:SF1">
    <property type="entry name" value="TRANSCRIPTIONAL REGULATOR MRAZ"/>
    <property type="match status" value="1"/>
</dbReference>
<organism evidence="1 2">
    <name type="scientific">Hephaestia caeni</name>
    <dbReference type="NCBI Taxonomy" id="645617"/>
    <lineage>
        <taxon>Bacteria</taxon>
        <taxon>Pseudomonadati</taxon>
        <taxon>Pseudomonadota</taxon>
        <taxon>Alphaproteobacteria</taxon>
        <taxon>Sphingomonadales</taxon>
        <taxon>Sphingomonadaceae</taxon>
        <taxon>Hephaestia</taxon>
    </lineage>
</organism>
<dbReference type="GO" id="GO:0003700">
    <property type="term" value="F:DNA-binding transcription factor activity"/>
    <property type="evidence" value="ECO:0007669"/>
    <property type="project" value="InterPro"/>
</dbReference>